<name>A0A316WEZ4_9FLAO</name>
<evidence type="ECO:0000313" key="1">
    <source>
        <dbReference type="EMBL" id="PWN59981.1"/>
    </source>
</evidence>
<proteinExistence type="predicted"/>
<dbReference type="Pfam" id="PF13595">
    <property type="entry name" value="DUF4138"/>
    <property type="match status" value="1"/>
</dbReference>
<dbReference type="InterPro" id="IPR022298">
    <property type="entry name" value="Conjug_transposon_TraN"/>
</dbReference>
<dbReference type="EMBL" id="PPEI02000009">
    <property type="protein sequence ID" value="PWN59981.1"/>
    <property type="molecule type" value="Genomic_DNA"/>
</dbReference>
<dbReference type="RefSeq" id="WP_109623826.1">
    <property type="nucleotide sequence ID" value="NZ_PPEI02000009.1"/>
</dbReference>
<dbReference type="OrthoDB" id="1038500at2"/>
<evidence type="ECO:0000313" key="2">
    <source>
        <dbReference type="Proteomes" id="UP000236182"/>
    </source>
</evidence>
<accession>A0A316WEZ4</accession>
<evidence type="ECO:0008006" key="3">
    <source>
        <dbReference type="Google" id="ProtNLM"/>
    </source>
</evidence>
<sequence length="295" mass="34127">MNKLITILFLSIHVLCFSQLSDTIEINQFKTTQIIFNEEVSLVEPGTGDLQVKNKNVDNVLILQSIVPQADFIITNLFIKTKSNIYNPIIKYNENPKKTTFLEKDLKSAIGGVKDLGTKSNINKPVIQTGSSDKRFSNNSTDKNSLQNVKDSDLKLVEAVLKRGEAYKPSREYTTGMWFKFLAHFVYNGKFYLKFEIDNTSDLDFEIEHFFFSIQSRKKRNVTETQREVNYNRFLNETDRVNAKEKKVLIFEFPTFSMNKTEEFLIELKEKGGARNFIVGVPYFIINQPVKLEIK</sequence>
<dbReference type="Proteomes" id="UP000236182">
    <property type="component" value="Unassembled WGS sequence"/>
</dbReference>
<protein>
    <recommendedName>
        <fullName evidence="3">DUF4138 domain-containing protein</fullName>
    </recommendedName>
</protein>
<keyword evidence="2" id="KW-1185">Reference proteome</keyword>
<comment type="caution">
    <text evidence="1">The sequence shown here is derived from an EMBL/GenBank/DDBJ whole genome shotgun (WGS) entry which is preliminary data.</text>
</comment>
<reference evidence="1" key="1">
    <citation type="submission" date="2018-04" db="EMBL/GenBank/DDBJ databases">
        <title>Draft Genome Sequences of Chryseobacterium lactis NCTC11390T isolated from milk, Chryseobacterium oncorhynchi 701B-08T from rainbow trout, and Chryseobacterium viscerum 687B-08T from diseased fish.</title>
        <authorList>
            <person name="Jeong J.-J."/>
            <person name="Lee Y.J."/>
            <person name="Pathiraja D."/>
            <person name="Park B."/>
            <person name="Choi I.-G."/>
            <person name="Kim K.D."/>
        </authorList>
    </citation>
    <scope>NUCLEOTIDE SEQUENCE [LARGE SCALE GENOMIC DNA]</scope>
    <source>
        <strain evidence="1">701B-08</strain>
    </source>
</reference>
<organism evidence="1 2">
    <name type="scientific">Chryseobacterium oncorhynchi</name>
    <dbReference type="NCBI Taxonomy" id="741074"/>
    <lineage>
        <taxon>Bacteria</taxon>
        <taxon>Pseudomonadati</taxon>
        <taxon>Bacteroidota</taxon>
        <taxon>Flavobacteriia</taxon>
        <taxon>Flavobacteriales</taxon>
        <taxon>Weeksellaceae</taxon>
        <taxon>Chryseobacterium group</taxon>
        <taxon>Chryseobacterium</taxon>
    </lineage>
</organism>
<dbReference type="AlphaFoldDB" id="A0A316WEZ4"/>
<gene>
    <name evidence="1" type="ORF">C1638_020655</name>
</gene>